<dbReference type="AlphaFoldDB" id="A0A2V1DUS8"/>
<gene>
    <name evidence="2" type="ORF">DM02DRAFT_613343</name>
</gene>
<keyword evidence="1" id="KW-1133">Transmembrane helix</keyword>
<feature type="transmembrane region" description="Helical" evidence="1">
    <location>
        <begin position="20"/>
        <end position="42"/>
    </location>
</feature>
<evidence type="ECO:0000256" key="1">
    <source>
        <dbReference type="SAM" id="Phobius"/>
    </source>
</evidence>
<proteinExistence type="predicted"/>
<accession>A0A2V1DUS8</accession>
<evidence type="ECO:0000313" key="3">
    <source>
        <dbReference type="Proteomes" id="UP000244855"/>
    </source>
</evidence>
<name>A0A2V1DUS8_9PLEO</name>
<protein>
    <submittedName>
        <fullName evidence="2">Uncharacterized protein</fullName>
    </submittedName>
</protein>
<organism evidence="2 3">
    <name type="scientific">Periconia macrospinosa</name>
    <dbReference type="NCBI Taxonomy" id="97972"/>
    <lineage>
        <taxon>Eukaryota</taxon>
        <taxon>Fungi</taxon>
        <taxon>Dikarya</taxon>
        <taxon>Ascomycota</taxon>
        <taxon>Pezizomycotina</taxon>
        <taxon>Dothideomycetes</taxon>
        <taxon>Pleosporomycetidae</taxon>
        <taxon>Pleosporales</taxon>
        <taxon>Massarineae</taxon>
        <taxon>Periconiaceae</taxon>
        <taxon>Periconia</taxon>
    </lineage>
</organism>
<keyword evidence="3" id="KW-1185">Reference proteome</keyword>
<keyword evidence="1" id="KW-0472">Membrane</keyword>
<keyword evidence="1" id="KW-0812">Transmembrane</keyword>
<evidence type="ECO:0000313" key="2">
    <source>
        <dbReference type="EMBL" id="PVI01921.1"/>
    </source>
</evidence>
<sequence length="60" mass="6976">MTRLVHLHRRELPHASLSYLHFVPFLPIKEIIGFLSVCLSLMRFARARSNSRPSYTPNPT</sequence>
<dbReference type="Proteomes" id="UP000244855">
    <property type="component" value="Unassembled WGS sequence"/>
</dbReference>
<reference evidence="2 3" key="1">
    <citation type="journal article" date="2018" name="Sci. Rep.">
        <title>Comparative genomics provides insights into the lifestyle and reveals functional heterogeneity of dark septate endophytic fungi.</title>
        <authorList>
            <person name="Knapp D.G."/>
            <person name="Nemeth J.B."/>
            <person name="Barry K."/>
            <person name="Hainaut M."/>
            <person name="Henrissat B."/>
            <person name="Johnson J."/>
            <person name="Kuo A."/>
            <person name="Lim J.H.P."/>
            <person name="Lipzen A."/>
            <person name="Nolan M."/>
            <person name="Ohm R.A."/>
            <person name="Tamas L."/>
            <person name="Grigoriev I.V."/>
            <person name="Spatafora J.W."/>
            <person name="Nagy L.G."/>
            <person name="Kovacs G.M."/>
        </authorList>
    </citation>
    <scope>NUCLEOTIDE SEQUENCE [LARGE SCALE GENOMIC DNA]</scope>
    <source>
        <strain evidence="2 3">DSE2036</strain>
    </source>
</reference>
<dbReference type="EMBL" id="KZ805350">
    <property type="protein sequence ID" value="PVI01921.1"/>
    <property type="molecule type" value="Genomic_DNA"/>
</dbReference>